<evidence type="ECO:0000256" key="6">
    <source>
        <dbReference type="ARBA" id="ARBA00022692"/>
    </source>
</evidence>
<dbReference type="RefSeq" id="WP_378993708.1">
    <property type="nucleotide sequence ID" value="NZ_JBHSMT010000001.1"/>
</dbReference>
<dbReference type="PANTHER" id="PTHR38779:SF2">
    <property type="entry name" value="TYPE II SECRETION SYSTEM PROTEIN I-RELATED"/>
    <property type="match status" value="1"/>
</dbReference>
<name>A0ABW0M2J5_9BURK</name>
<evidence type="ECO:0000256" key="5">
    <source>
        <dbReference type="ARBA" id="ARBA00022519"/>
    </source>
</evidence>
<evidence type="ECO:0000256" key="8">
    <source>
        <dbReference type="ARBA" id="ARBA00023136"/>
    </source>
</evidence>
<keyword evidence="8 9" id="KW-0472">Membrane</keyword>
<protein>
    <recommendedName>
        <fullName evidence="9">Type II secretion system protein I</fullName>
        <shortName evidence="9">T2SS minor pseudopilin I</shortName>
    </recommendedName>
</protein>
<dbReference type="InterPro" id="IPR003413">
    <property type="entry name" value="T2SS_GspI_C"/>
</dbReference>
<comment type="PTM">
    <text evidence="9">Cleaved by prepilin peptidase.</text>
</comment>
<dbReference type="InterPro" id="IPR012902">
    <property type="entry name" value="N_methyl_site"/>
</dbReference>
<sequence length="139" mass="14822">MLIPSTSLPRSGANLNVNVSAAGFTLLEVLVALVIVGTALGASLRAIGSLTQNSNGLRAAMMATWSAENRLTQIRLAHEWPAVGVRSSNCVQGELQLVCEERVLGTPNPHFRRVEVSVFDASNPQRRIVNLAQVVPNAP</sequence>
<comment type="similarity">
    <text evidence="2 9">Belongs to the GSP I family.</text>
</comment>
<evidence type="ECO:0000256" key="4">
    <source>
        <dbReference type="ARBA" id="ARBA00022481"/>
    </source>
</evidence>
<dbReference type="PANTHER" id="PTHR38779">
    <property type="entry name" value="TYPE II SECRETION SYSTEM PROTEIN I-RELATED"/>
    <property type="match status" value="1"/>
</dbReference>
<dbReference type="NCBIfam" id="TIGR02532">
    <property type="entry name" value="IV_pilin_GFxxxE"/>
    <property type="match status" value="1"/>
</dbReference>
<dbReference type="Pfam" id="PF07963">
    <property type="entry name" value="N_methyl"/>
    <property type="match status" value="1"/>
</dbReference>
<evidence type="ECO:0000313" key="12">
    <source>
        <dbReference type="Proteomes" id="UP001596045"/>
    </source>
</evidence>
<dbReference type="InterPro" id="IPR045584">
    <property type="entry name" value="Pilin-like"/>
</dbReference>
<dbReference type="Pfam" id="PF02501">
    <property type="entry name" value="T2SSI"/>
    <property type="match status" value="1"/>
</dbReference>
<dbReference type="EMBL" id="JBHSMT010000001">
    <property type="protein sequence ID" value="MFC5472354.1"/>
    <property type="molecule type" value="Genomic_DNA"/>
</dbReference>
<evidence type="ECO:0000313" key="11">
    <source>
        <dbReference type="EMBL" id="MFC5472354.1"/>
    </source>
</evidence>
<dbReference type="Proteomes" id="UP001596045">
    <property type="component" value="Unassembled WGS sequence"/>
</dbReference>
<dbReference type="SUPFAM" id="SSF54523">
    <property type="entry name" value="Pili subunits"/>
    <property type="match status" value="1"/>
</dbReference>
<comment type="subunit">
    <text evidence="9">Type II secretion is composed of four main components: the outer membrane complex, the inner membrane complex, the cytoplasmic secretion ATPase and the periplasm-spanning pseudopilus.</text>
</comment>
<evidence type="ECO:0000256" key="2">
    <source>
        <dbReference type="ARBA" id="ARBA00008358"/>
    </source>
</evidence>
<keyword evidence="5 9" id="KW-0997">Cell inner membrane</keyword>
<gene>
    <name evidence="11" type="primary">gspI</name>
    <name evidence="11" type="ORF">ACFPM8_00135</name>
</gene>
<feature type="transmembrane region" description="Helical" evidence="9">
    <location>
        <begin position="20"/>
        <end position="44"/>
    </location>
</feature>
<keyword evidence="4 9" id="KW-0488">Methylation</keyword>
<evidence type="ECO:0000256" key="1">
    <source>
        <dbReference type="ARBA" id="ARBA00004377"/>
    </source>
</evidence>
<keyword evidence="12" id="KW-1185">Reference proteome</keyword>
<keyword evidence="7 9" id="KW-1133">Transmembrane helix</keyword>
<evidence type="ECO:0000256" key="3">
    <source>
        <dbReference type="ARBA" id="ARBA00022475"/>
    </source>
</evidence>
<comment type="function">
    <text evidence="9">Component of the type II secretion system required for the energy-dependent secretion of extracellular factors such as proteases and toxins from the periplasm.</text>
</comment>
<dbReference type="PROSITE" id="PS00409">
    <property type="entry name" value="PROKAR_NTER_METHYL"/>
    <property type="match status" value="1"/>
</dbReference>
<comment type="caution">
    <text evidence="11">The sequence shown here is derived from an EMBL/GenBank/DDBJ whole genome shotgun (WGS) entry which is preliminary data.</text>
</comment>
<reference evidence="12" key="1">
    <citation type="journal article" date="2019" name="Int. J. Syst. Evol. Microbiol.">
        <title>The Global Catalogue of Microorganisms (GCM) 10K type strain sequencing project: providing services to taxonomists for standard genome sequencing and annotation.</title>
        <authorList>
            <consortium name="The Broad Institute Genomics Platform"/>
            <consortium name="The Broad Institute Genome Sequencing Center for Infectious Disease"/>
            <person name="Wu L."/>
            <person name="Ma J."/>
        </authorList>
    </citation>
    <scope>NUCLEOTIDE SEQUENCE [LARGE SCALE GENOMIC DNA]</scope>
    <source>
        <strain evidence="12">JCM 17066</strain>
    </source>
</reference>
<dbReference type="NCBIfam" id="TIGR01707">
    <property type="entry name" value="gspI"/>
    <property type="match status" value="1"/>
</dbReference>
<dbReference type="Gene3D" id="3.30.1300.30">
    <property type="entry name" value="GSPII I/J protein-like"/>
    <property type="match status" value="1"/>
</dbReference>
<organism evidence="11 12">
    <name type="scientific">Paraherbaspirillum soli</name>
    <dbReference type="NCBI Taxonomy" id="631222"/>
    <lineage>
        <taxon>Bacteria</taxon>
        <taxon>Pseudomonadati</taxon>
        <taxon>Pseudomonadota</taxon>
        <taxon>Betaproteobacteria</taxon>
        <taxon>Burkholderiales</taxon>
        <taxon>Oxalobacteraceae</taxon>
        <taxon>Paraherbaspirillum</taxon>
    </lineage>
</organism>
<evidence type="ECO:0000256" key="9">
    <source>
        <dbReference type="RuleBase" id="RU368030"/>
    </source>
</evidence>
<dbReference type="InterPro" id="IPR010052">
    <property type="entry name" value="T2SS_protein-GspI"/>
</dbReference>
<evidence type="ECO:0000256" key="7">
    <source>
        <dbReference type="ARBA" id="ARBA00022989"/>
    </source>
</evidence>
<accession>A0ABW0M2J5</accession>
<feature type="domain" description="Type II secretion system protein GspI C-terminal" evidence="10">
    <location>
        <begin position="57"/>
        <end position="135"/>
    </location>
</feature>
<proteinExistence type="inferred from homology"/>
<evidence type="ECO:0000259" key="10">
    <source>
        <dbReference type="Pfam" id="PF02501"/>
    </source>
</evidence>
<comment type="subcellular location">
    <subcellularLocation>
        <location evidence="1 9">Cell inner membrane</location>
        <topology evidence="1 9">Single-pass membrane protein</topology>
    </subcellularLocation>
</comment>
<keyword evidence="3" id="KW-1003">Cell membrane</keyword>
<keyword evidence="6 9" id="KW-0812">Transmembrane</keyword>